<feature type="compositionally biased region" description="Low complexity" evidence="2">
    <location>
        <begin position="235"/>
        <end position="247"/>
    </location>
</feature>
<dbReference type="PANTHER" id="PTHR40633:SF1">
    <property type="entry name" value="GPI ANCHORED SERINE-THREONINE RICH PROTEIN (AFU_ORTHOLOGUE AFUA_1G03630)"/>
    <property type="match status" value="1"/>
</dbReference>
<keyword evidence="1 3" id="KW-0732">Signal</keyword>
<reference evidence="5 6" key="1">
    <citation type="journal article" date="2023" name="IMA Fungus">
        <title>Comparative genomic study of the Penicillium genus elucidates a diverse pangenome and 15 lateral gene transfer events.</title>
        <authorList>
            <person name="Petersen C."/>
            <person name="Sorensen T."/>
            <person name="Nielsen M.R."/>
            <person name="Sondergaard T.E."/>
            <person name="Sorensen J.L."/>
            <person name="Fitzpatrick D.A."/>
            <person name="Frisvad J.C."/>
            <person name="Nielsen K.L."/>
        </authorList>
    </citation>
    <scope>NUCLEOTIDE SEQUENCE [LARGE SCALE GENOMIC DNA]</scope>
    <source>
        <strain evidence="5 6">IBT 35679</strain>
    </source>
</reference>
<feature type="domain" description="Yeast cell wall synthesis Kre9/Knh1-like N-terminal" evidence="4">
    <location>
        <begin position="36"/>
        <end position="123"/>
    </location>
</feature>
<dbReference type="Pfam" id="PF10342">
    <property type="entry name" value="Kre9_KNH"/>
    <property type="match status" value="1"/>
</dbReference>
<evidence type="ECO:0000313" key="6">
    <source>
        <dbReference type="Proteomes" id="UP001220324"/>
    </source>
</evidence>
<organism evidence="5 6">
    <name type="scientific">Penicillium frequentans</name>
    <dbReference type="NCBI Taxonomy" id="3151616"/>
    <lineage>
        <taxon>Eukaryota</taxon>
        <taxon>Fungi</taxon>
        <taxon>Dikarya</taxon>
        <taxon>Ascomycota</taxon>
        <taxon>Pezizomycotina</taxon>
        <taxon>Eurotiomycetes</taxon>
        <taxon>Eurotiomycetidae</taxon>
        <taxon>Eurotiales</taxon>
        <taxon>Aspergillaceae</taxon>
        <taxon>Penicillium</taxon>
    </lineage>
</organism>
<accession>A0AAD6CZ30</accession>
<sequence length="300" mass="32002">MRFTTATVLSTLAAFAAAYTQPDYTKDPSGNPIAYPSLNEQVPEGAPFKIQWDPTLGDKVSLVLLRGPSSNVVPLETIVENIDNTGSYEWTPSTSLTVDTTHYGILLVVEGTGAYQWSTQFGISAAAGSSSVSASTTAVAATSTPETVVTVIDNETTTICPETETQATATASVTETPAVSAVPTSWSTMIESTEVTTTICPETETGAATTIPMPTGSLTRRPMKPSTSPAMSVGASATTSATPSATPRLQRRWPEDHQLRRCRCCHVRRHGLLNVMRYPGSCGRYLCLFYLSQLSFQMIA</sequence>
<proteinExistence type="predicted"/>
<evidence type="ECO:0000256" key="2">
    <source>
        <dbReference type="SAM" id="MobiDB-lite"/>
    </source>
</evidence>
<evidence type="ECO:0000259" key="4">
    <source>
        <dbReference type="Pfam" id="PF10342"/>
    </source>
</evidence>
<evidence type="ECO:0000313" key="5">
    <source>
        <dbReference type="EMBL" id="KAJ5545897.1"/>
    </source>
</evidence>
<dbReference type="InterPro" id="IPR018466">
    <property type="entry name" value="Kre9/Knh1-like_N"/>
</dbReference>
<keyword evidence="6" id="KW-1185">Reference proteome</keyword>
<feature type="signal peptide" evidence="3">
    <location>
        <begin position="1"/>
        <end position="18"/>
    </location>
</feature>
<dbReference type="AlphaFoldDB" id="A0AAD6CZ30"/>
<dbReference type="InterPro" id="IPR052982">
    <property type="entry name" value="SRP1/TIP1-like"/>
</dbReference>
<comment type="caution">
    <text evidence="5">The sequence shown here is derived from an EMBL/GenBank/DDBJ whole genome shotgun (WGS) entry which is preliminary data.</text>
</comment>
<evidence type="ECO:0000256" key="1">
    <source>
        <dbReference type="ARBA" id="ARBA00022729"/>
    </source>
</evidence>
<dbReference type="Proteomes" id="UP001220324">
    <property type="component" value="Unassembled WGS sequence"/>
</dbReference>
<dbReference type="EMBL" id="JAQIZZ010000003">
    <property type="protein sequence ID" value="KAJ5545897.1"/>
    <property type="molecule type" value="Genomic_DNA"/>
</dbReference>
<evidence type="ECO:0000256" key="3">
    <source>
        <dbReference type="SAM" id="SignalP"/>
    </source>
</evidence>
<dbReference type="PANTHER" id="PTHR40633">
    <property type="entry name" value="MATRIX PROTEIN, PUTATIVE (AFU_ORTHOLOGUE AFUA_8G05410)-RELATED"/>
    <property type="match status" value="1"/>
</dbReference>
<feature type="region of interest" description="Disordered" evidence="2">
    <location>
        <begin position="206"/>
        <end position="251"/>
    </location>
</feature>
<feature type="chain" id="PRO_5042067452" description="Yeast cell wall synthesis Kre9/Knh1-like N-terminal domain-containing protein" evidence="3">
    <location>
        <begin position="19"/>
        <end position="300"/>
    </location>
</feature>
<name>A0AAD6CZ30_9EURO</name>
<protein>
    <recommendedName>
        <fullName evidence="4">Yeast cell wall synthesis Kre9/Knh1-like N-terminal domain-containing protein</fullName>
    </recommendedName>
</protein>
<gene>
    <name evidence="5" type="ORF">N7494_003482</name>
</gene>